<dbReference type="AlphaFoldDB" id="M3FZ97"/>
<evidence type="ECO:0000313" key="2">
    <source>
        <dbReference type="Proteomes" id="UP000011776"/>
    </source>
</evidence>
<dbReference type="BioCyc" id="LINT1001599:G11K9-3711-MONOMER"/>
<evidence type="ECO:0000313" key="1">
    <source>
        <dbReference type="EMBL" id="EMG12924.1"/>
    </source>
</evidence>
<sequence>MKNKTNHSPKETLGSVREILSDETFANPAYKGVSYFLRDLFFSS</sequence>
<name>M3FZ97_LEPIR</name>
<reference evidence="1 2" key="1">
    <citation type="submission" date="2013-02" db="EMBL/GenBank/DDBJ databases">
        <authorList>
            <person name="Harkins D.M."/>
            <person name="Durkin A.S."/>
            <person name="Brinkac L.M."/>
            <person name="Haft D.H."/>
            <person name="Selengut J.D."/>
            <person name="Sanka R."/>
            <person name="DePew J."/>
            <person name="Purushe J."/>
            <person name="Tulsiani S.M."/>
            <person name="Graham G.C."/>
            <person name="Burns M.-A."/>
            <person name="Dohnt M.F."/>
            <person name="Smythe L.D."/>
            <person name="McKay D.B."/>
            <person name="Craig S.B."/>
            <person name="Vinetz J.M."/>
            <person name="Sutton G.G."/>
            <person name="Nierman W.C."/>
            <person name="Fouts D.E."/>
        </authorList>
    </citation>
    <scope>NUCLEOTIDE SEQUENCE [LARGE SCALE GENOMIC DNA]</scope>
    <source>
        <strain evidence="1 2">LT2186</strain>
    </source>
</reference>
<dbReference type="Proteomes" id="UP000011776">
    <property type="component" value="Unassembled WGS sequence"/>
</dbReference>
<organism evidence="1 2">
    <name type="scientific">Leptospira interrogans serovar Grippotyphosa str. LT2186</name>
    <dbReference type="NCBI Taxonomy" id="1001599"/>
    <lineage>
        <taxon>Bacteria</taxon>
        <taxon>Pseudomonadati</taxon>
        <taxon>Spirochaetota</taxon>
        <taxon>Spirochaetia</taxon>
        <taxon>Leptospirales</taxon>
        <taxon>Leptospiraceae</taxon>
        <taxon>Leptospira</taxon>
    </lineage>
</organism>
<accession>M3FZ97</accession>
<protein>
    <submittedName>
        <fullName evidence="1">Uncharacterized protein</fullName>
    </submittedName>
</protein>
<comment type="caution">
    <text evidence="1">The sequence shown here is derived from an EMBL/GenBank/DDBJ whole genome shotgun (WGS) entry which is preliminary data.</text>
</comment>
<gene>
    <name evidence="1" type="ORF">LEP1GSC151_3717</name>
</gene>
<proteinExistence type="predicted"/>
<dbReference type="EMBL" id="AFME02000051">
    <property type="protein sequence ID" value="EMG12924.1"/>
    <property type="molecule type" value="Genomic_DNA"/>
</dbReference>